<accession>A0A848KSD1</accession>
<dbReference type="RefSeq" id="WP_169594709.1">
    <property type="nucleotide sequence ID" value="NZ_VCQU01000018.1"/>
</dbReference>
<reference evidence="1 2" key="1">
    <citation type="submission" date="2019-05" db="EMBL/GenBank/DDBJ databases">
        <authorList>
            <person name="Lee S.D."/>
        </authorList>
    </citation>
    <scope>NUCLEOTIDE SEQUENCE [LARGE SCALE GENOMIC DNA]</scope>
    <source>
        <strain evidence="1 2">YC2-7</strain>
    </source>
</reference>
<dbReference type="PROSITE" id="PS51257">
    <property type="entry name" value="PROKAR_LIPOPROTEIN"/>
    <property type="match status" value="1"/>
</dbReference>
<protein>
    <recommendedName>
        <fullName evidence="3">Lipoprotein</fullName>
    </recommendedName>
</protein>
<gene>
    <name evidence="1" type="ORF">FGL95_30885</name>
</gene>
<comment type="caution">
    <text evidence="1">The sequence shown here is derived from an EMBL/GenBank/DDBJ whole genome shotgun (WGS) entry which is preliminary data.</text>
</comment>
<name>A0A848KSD1_9NOCA</name>
<organism evidence="1 2">
    <name type="scientific">Antrihabitans stalactiti</name>
    <dbReference type="NCBI Taxonomy" id="2584121"/>
    <lineage>
        <taxon>Bacteria</taxon>
        <taxon>Bacillati</taxon>
        <taxon>Actinomycetota</taxon>
        <taxon>Actinomycetes</taxon>
        <taxon>Mycobacteriales</taxon>
        <taxon>Nocardiaceae</taxon>
        <taxon>Antrihabitans</taxon>
    </lineage>
</organism>
<dbReference type="EMBL" id="VCQU01000018">
    <property type="protein sequence ID" value="NMN99432.1"/>
    <property type="molecule type" value="Genomic_DNA"/>
</dbReference>
<dbReference type="AlphaFoldDB" id="A0A848KSD1"/>
<evidence type="ECO:0000313" key="2">
    <source>
        <dbReference type="Proteomes" id="UP000535543"/>
    </source>
</evidence>
<reference evidence="1 2" key="2">
    <citation type="submission" date="2020-06" db="EMBL/GenBank/DDBJ databases">
        <title>Antribacter stalactiti gen. nov., sp. nov., a new member of the family Nacardiaceae isolated from a cave.</title>
        <authorList>
            <person name="Kim I.S."/>
        </authorList>
    </citation>
    <scope>NUCLEOTIDE SEQUENCE [LARGE SCALE GENOMIC DNA]</scope>
    <source>
        <strain evidence="1 2">YC2-7</strain>
    </source>
</reference>
<proteinExistence type="predicted"/>
<sequence length="180" mass="19053">MAIEIHRRPRSVLLPLVVGCVLFTGCSTSDDENTQGASAASSAPACVIPNDDDPGVSVYSSNGVTVAVIIASDPNAVTGENALAPNQIVYGQLFVMPNEPDTTLTGTITYRWRREDLPNNRTLSENTTTETVSGCKRITTQIGPLESGGWYGISVDFAWTDPKNPSWGLSAGTGGSFRTT</sequence>
<dbReference type="Proteomes" id="UP000535543">
    <property type="component" value="Unassembled WGS sequence"/>
</dbReference>
<evidence type="ECO:0008006" key="3">
    <source>
        <dbReference type="Google" id="ProtNLM"/>
    </source>
</evidence>
<keyword evidence="2" id="KW-1185">Reference proteome</keyword>
<evidence type="ECO:0000313" key="1">
    <source>
        <dbReference type="EMBL" id="NMN99432.1"/>
    </source>
</evidence>